<organism evidence="2 3">
    <name type="scientific">Brassica napus</name>
    <name type="common">Rape</name>
    <dbReference type="NCBI Taxonomy" id="3708"/>
    <lineage>
        <taxon>Eukaryota</taxon>
        <taxon>Viridiplantae</taxon>
        <taxon>Streptophyta</taxon>
        <taxon>Embryophyta</taxon>
        <taxon>Tracheophyta</taxon>
        <taxon>Spermatophyta</taxon>
        <taxon>Magnoliopsida</taxon>
        <taxon>eudicotyledons</taxon>
        <taxon>Gunneridae</taxon>
        <taxon>Pentapetalae</taxon>
        <taxon>rosids</taxon>
        <taxon>malvids</taxon>
        <taxon>Brassicales</taxon>
        <taxon>Brassicaceae</taxon>
        <taxon>Brassiceae</taxon>
        <taxon>Brassica</taxon>
    </lineage>
</organism>
<gene>
    <name evidence="2" type="ORF">HID58_018401</name>
</gene>
<protein>
    <submittedName>
        <fullName evidence="2">Uncharacterized protein</fullName>
    </submittedName>
</protein>
<proteinExistence type="predicted"/>
<name>A0ABQ8D9V8_BRANA</name>
<accession>A0ABQ8D9V8</accession>
<reference evidence="2 3" key="1">
    <citation type="submission" date="2021-05" db="EMBL/GenBank/DDBJ databases">
        <title>Genome Assembly of Synthetic Allotetraploid Brassica napus Reveals Homoeologous Exchanges between Subgenomes.</title>
        <authorList>
            <person name="Davis J.T."/>
        </authorList>
    </citation>
    <scope>NUCLEOTIDE SEQUENCE [LARGE SCALE GENOMIC DNA]</scope>
    <source>
        <strain evidence="3">cv. Da-Ae</strain>
        <tissue evidence="2">Seedling</tissue>
    </source>
</reference>
<sequence>MEMCLCTRGLEPRSVVFTVPFEPVSLLQTSLLASLSHIDLTQLRLASSPRDIFPKEEHAAREWERVQLNQSQPVMRSIPSPPSQHDPSISIIGNMDSA</sequence>
<dbReference type="EMBL" id="JAGKQM010000005">
    <property type="protein sequence ID" value="KAH0926145.1"/>
    <property type="molecule type" value="Genomic_DNA"/>
</dbReference>
<feature type="region of interest" description="Disordered" evidence="1">
    <location>
        <begin position="70"/>
        <end position="98"/>
    </location>
</feature>
<comment type="caution">
    <text evidence="2">The sequence shown here is derived from an EMBL/GenBank/DDBJ whole genome shotgun (WGS) entry which is preliminary data.</text>
</comment>
<evidence type="ECO:0000313" key="2">
    <source>
        <dbReference type="EMBL" id="KAH0926145.1"/>
    </source>
</evidence>
<keyword evidence="3" id="KW-1185">Reference proteome</keyword>
<dbReference type="Proteomes" id="UP000824890">
    <property type="component" value="Unassembled WGS sequence"/>
</dbReference>
<evidence type="ECO:0000313" key="3">
    <source>
        <dbReference type="Proteomes" id="UP000824890"/>
    </source>
</evidence>
<evidence type="ECO:0000256" key="1">
    <source>
        <dbReference type="SAM" id="MobiDB-lite"/>
    </source>
</evidence>